<keyword evidence="1" id="KW-0472">Membrane</keyword>
<keyword evidence="1" id="KW-0812">Transmembrane</keyword>
<evidence type="ECO:0000313" key="4">
    <source>
        <dbReference type="WBParaSite" id="PSAMB.scaffold167size70346.g2835.t1"/>
    </source>
</evidence>
<keyword evidence="2" id="KW-0732">Signal</keyword>
<accession>A0A914V8M8</accession>
<evidence type="ECO:0000256" key="1">
    <source>
        <dbReference type="SAM" id="Phobius"/>
    </source>
</evidence>
<dbReference type="WBParaSite" id="PSAMB.scaffold167size70346.g2835.t1">
    <property type="protein sequence ID" value="PSAMB.scaffold167size70346.g2835.t1"/>
    <property type="gene ID" value="PSAMB.scaffold167size70346.g2835"/>
</dbReference>
<reference evidence="4" key="1">
    <citation type="submission" date="2022-11" db="UniProtKB">
        <authorList>
            <consortium name="WormBaseParasite"/>
        </authorList>
    </citation>
    <scope>IDENTIFICATION</scope>
</reference>
<protein>
    <submittedName>
        <fullName evidence="4">Uncharacterized protein</fullName>
    </submittedName>
</protein>
<sequence length="131" mass="15107">MKLQVAAFAFLLLLVGSSLMTADAQRGSPRHFGSNRGWGSNSLFRNNYPRWNNGWNSRGNGWNIFGNVHAVIFAFLLLIIGSSLKVADAQYWGRYPNRYGGYGRNYGYNYGYNRGYYPYRYNNYGWNSWGK</sequence>
<evidence type="ECO:0000313" key="3">
    <source>
        <dbReference type="Proteomes" id="UP000887566"/>
    </source>
</evidence>
<organism evidence="3 4">
    <name type="scientific">Plectus sambesii</name>
    <dbReference type="NCBI Taxonomy" id="2011161"/>
    <lineage>
        <taxon>Eukaryota</taxon>
        <taxon>Metazoa</taxon>
        <taxon>Ecdysozoa</taxon>
        <taxon>Nematoda</taxon>
        <taxon>Chromadorea</taxon>
        <taxon>Plectida</taxon>
        <taxon>Plectina</taxon>
        <taxon>Plectoidea</taxon>
        <taxon>Plectidae</taxon>
        <taxon>Plectus</taxon>
    </lineage>
</organism>
<proteinExistence type="predicted"/>
<dbReference type="AlphaFoldDB" id="A0A914V8M8"/>
<dbReference type="Proteomes" id="UP000887566">
    <property type="component" value="Unplaced"/>
</dbReference>
<evidence type="ECO:0000256" key="2">
    <source>
        <dbReference type="SAM" id="SignalP"/>
    </source>
</evidence>
<keyword evidence="3" id="KW-1185">Reference proteome</keyword>
<keyword evidence="1" id="KW-1133">Transmembrane helix</keyword>
<name>A0A914V8M8_9BILA</name>
<feature type="chain" id="PRO_5037988792" evidence="2">
    <location>
        <begin position="25"/>
        <end position="131"/>
    </location>
</feature>
<feature type="transmembrane region" description="Helical" evidence="1">
    <location>
        <begin position="64"/>
        <end position="84"/>
    </location>
</feature>
<feature type="signal peptide" evidence="2">
    <location>
        <begin position="1"/>
        <end position="24"/>
    </location>
</feature>